<sequence length="151" mass="16720">MTTKRINAKIKHLGLEIVAGNGYQTFRDLATGDQVGEMVCICYLRQQTLEQWVTTAEGYAKLRDKELPPGPHGGARKGAGRKPRAVPLAAVTLKFDPNTLRRLESLKTSLSCSYPKAVEWLLDRCSCHHKVCGPCNQCDIESDMAFDAGRE</sequence>
<organism evidence="2">
    <name type="scientific">uncultured Caudovirales phage</name>
    <dbReference type="NCBI Taxonomy" id="2100421"/>
    <lineage>
        <taxon>Viruses</taxon>
        <taxon>Duplodnaviria</taxon>
        <taxon>Heunggongvirae</taxon>
        <taxon>Uroviricota</taxon>
        <taxon>Caudoviricetes</taxon>
        <taxon>Peduoviridae</taxon>
        <taxon>Maltschvirus</taxon>
        <taxon>Maltschvirus maltsch</taxon>
    </lineage>
</organism>
<evidence type="ECO:0000313" key="3">
    <source>
        <dbReference type="EMBL" id="CAB4199172.1"/>
    </source>
</evidence>
<name>A0A6J5R0U4_9CAUD</name>
<protein>
    <submittedName>
        <fullName evidence="2">Uncharacterized protein</fullName>
    </submittedName>
</protein>
<dbReference type="EMBL" id="LR797464">
    <property type="protein sequence ID" value="CAB4218326.1"/>
    <property type="molecule type" value="Genomic_DNA"/>
</dbReference>
<dbReference type="EMBL" id="LR797282">
    <property type="protein sequence ID" value="CAB4199172.1"/>
    <property type="molecule type" value="Genomic_DNA"/>
</dbReference>
<evidence type="ECO:0000313" key="2">
    <source>
        <dbReference type="EMBL" id="CAB4186555.1"/>
    </source>
</evidence>
<evidence type="ECO:0000313" key="4">
    <source>
        <dbReference type="EMBL" id="CAB4218326.1"/>
    </source>
</evidence>
<reference evidence="2" key="1">
    <citation type="submission" date="2020-05" db="EMBL/GenBank/DDBJ databases">
        <authorList>
            <person name="Chiriac C."/>
            <person name="Salcher M."/>
            <person name="Ghai R."/>
            <person name="Kavagutti S V."/>
        </authorList>
    </citation>
    <scope>NUCLEOTIDE SEQUENCE</scope>
</reference>
<feature type="compositionally biased region" description="Basic residues" evidence="1">
    <location>
        <begin position="74"/>
        <end position="83"/>
    </location>
</feature>
<accession>A0A6J5R0U4</accession>
<evidence type="ECO:0000256" key="1">
    <source>
        <dbReference type="SAM" id="MobiDB-lite"/>
    </source>
</evidence>
<proteinExistence type="predicted"/>
<feature type="region of interest" description="Disordered" evidence="1">
    <location>
        <begin position="63"/>
        <end position="83"/>
    </location>
</feature>
<dbReference type="EMBL" id="LR797098">
    <property type="protein sequence ID" value="CAB4186555.1"/>
    <property type="molecule type" value="Genomic_DNA"/>
</dbReference>
<gene>
    <name evidence="2" type="ORF">UFOVP1150_7</name>
    <name evidence="3" type="ORF">UFOVP1329_26</name>
    <name evidence="4" type="ORF">UFOVP1595_10</name>
</gene>